<organism evidence="1 2">
    <name type="scientific">Candidatus Ventrousia excrementavium</name>
    <dbReference type="NCBI Taxonomy" id="2840961"/>
    <lineage>
        <taxon>Bacteria</taxon>
        <taxon>Bacillati</taxon>
        <taxon>Bacillota</taxon>
        <taxon>Clostridia</taxon>
        <taxon>Eubacteriales</taxon>
        <taxon>Clostridiaceae</taxon>
        <taxon>Clostridiaceae incertae sedis</taxon>
        <taxon>Candidatus Ventrousia</taxon>
    </lineage>
</organism>
<accession>A0A9D1S0S4</accession>
<reference evidence="1" key="2">
    <citation type="journal article" date="2021" name="PeerJ">
        <title>Extensive microbial diversity within the chicken gut microbiome revealed by metagenomics and culture.</title>
        <authorList>
            <person name="Gilroy R."/>
            <person name="Ravi A."/>
            <person name="Getino M."/>
            <person name="Pursley I."/>
            <person name="Horton D.L."/>
            <person name="Alikhan N.F."/>
            <person name="Baker D."/>
            <person name="Gharbi K."/>
            <person name="Hall N."/>
            <person name="Watson M."/>
            <person name="Adriaenssens E.M."/>
            <person name="Foster-Nyarko E."/>
            <person name="Jarju S."/>
            <person name="Secka A."/>
            <person name="Antonio M."/>
            <person name="Oren A."/>
            <person name="Chaudhuri R.R."/>
            <person name="La Ragione R."/>
            <person name="Hildebrand F."/>
            <person name="Pallen M.J."/>
        </authorList>
    </citation>
    <scope>NUCLEOTIDE SEQUENCE</scope>
    <source>
        <strain evidence="1">CHK191-8634</strain>
    </source>
</reference>
<dbReference type="AlphaFoldDB" id="A0A9D1S0S4"/>
<reference evidence="1" key="1">
    <citation type="submission" date="2020-10" db="EMBL/GenBank/DDBJ databases">
        <authorList>
            <person name="Gilroy R."/>
        </authorList>
    </citation>
    <scope>NUCLEOTIDE SEQUENCE</scope>
    <source>
        <strain evidence="1">CHK191-8634</strain>
    </source>
</reference>
<comment type="caution">
    <text evidence="1">The sequence shown here is derived from an EMBL/GenBank/DDBJ whole genome shotgun (WGS) entry which is preliminary data.</text>
</comment>
<sequence length="61" mass="6408">MAKEKGFLTPMTFGMLAGAALSVAAISMSDSRARRAVRKQANRAVNTISNVADELGQVLGK</sequence>
<proteinExistence type="predicted"/>
<gene>
    <name evidence="1" type="ORF">IAB67_08780</name>
</gene>
<dbReference type="EMBL" id="DVMR01000065">
    <property type="protein sequence ID" value="HIU44374.1"/>
    <property type="molecule type" value="Genomic_DNA"/>
</dbReference>
<name>A0A9D1S0S4_9CLOT</name>
<dbReference type="Proteomes" id="UP000824073">
    <property type="component" value="Unassembled WGS sequence"/>
</dbReference>
<evidence type="ECO:0000313" key="1">
    <source>
        <dbReference type="EMBL" id="HIU44374.1"/>
    </source>
</evidence>
<protein>
    <recommendedName>
        <fullName evidence="3">YtxH domain-containing protein</fullName>
    </recommendedName>
</protein>
<evidence type="ECO:0008006" key="3">
    <source>
        <dbReference type="Google" id="ProtNLM"/>
    </source>
</evidence>
<evidence type="ECO:0000313" key="2">
    <source>
        <dbReference type="Proteomes" id="UP000824073"/>
    </source>
</evidence>